<dbReference type="InterPro" id="IPR009040">
    <property type="entry name" value="Ferritin-like_diiron"/>
</dbReference>
<dbReference type="NCBIfam" id="TIGR00754">
    <property type="entry name" value="bfr"/>
    <property type="match status" value="1"/>
</dbReference>
<dbReference type="Pfam" id="PF00210">
    <property type="entry name" value="Ferritin"/>
    <property type="match status" value="1"/>
</dbReference>
<dbReference type="CDD" id="cd00907">
    <property type="entry name" value="Bacterioferritin"/>
    <property type="match status" value="1"/>
</dbReference>
<dbReference type="PROSITE" id="PS00549">
    <property type="entry name" value="BACTERIOFERRITIN"/>
    <property type="match status" value="1"/>
</dbReference>
<proteinExistence type="inferred from homology"/>
<dbReference type="Proteomes" id="UP001217485">
    <property type="component" value="Unassembled WGS sequence"/>
</dbReference>
<dbReference type="InterPro" id="IPR008331">
    <property type="entry name" value="Ferritin_DPS_dom"/>
</dbReference>
<gene>
    <name evidence="9" type="primary">bfr</name>
    <name evidence="9" type="ORF">POL72_36005</name>
</gene>
<keyword evidence="4 6" id="KW-0479">Metal-binding</keyword>
<dbReference type="Gene3D" id="1.20.1260.10">
    <property type="match status" value="1"/>
</dbReference>
<keyword evidence="3 7" id="KW-0349">Heme</keyword>
<dbReference type="InterPro" id="IPR012347">
    <property type="entry name" value="Ferritin-like"/>
</dbReference>
<comment type="similarity">
    <text evidence="1 6 7">Belongs to the bacterioferritin family.</text>
</comment>
<dbReference type="PIRSF" id="PIRSF002560">
    <property type="entry name" value="Bacterioferritin"/>
    <property type="match status" value="1"/>
</dbReference>
<protein>
    <recommendedName>
        <fullName evidence="6 7">Bacterioferritin</fullName>
        <ecNumber evidence="6">1.16.3.1</ecNumber>
    </recommendedName>
</protein>
<dbReference type="RefSeq" id="WP_272101338.1">
    <property type="nucleotide sequence ID" value="NZ_JAQNDK010000004.1"/>
</dbReference>
<keyword evidence="2 6" id="KW-0409">Iron storage</keyword>
<evidence type="ECO:0000256" key="6">
    <source>
        <dbReference type="PIRNR" id="PIRNR002560"/>
    </source>
</evidence>
<evidence type="ECO:0000313" key="9">
    <source>
        <dbReference type="EMBL" id="MDC0683190.1"/>
    </source>
</evidence>
<comment type="caution">
    <text evidence="9">The sequence shown here is derived from an EMBL/GenBank/DDBJ whole genome shotgun (WGS) entry which is preliminary data.</text>
</comment>
<dbReference type="InterPro" id="IPR009078">
    <property type="entry name" value="Ferritin-like_SF"/>
</dbReference>
<evidence type="ECO:0000256" key="3">
    <source>
        <dbReference type="ARBA" id="ARBA00022617"/>
    </source>
</evidence>
<keyword evidence="10" id="KW-1185">Reference proteome</keyword>
<organism evidence="9 10">
    <name type="scientific">Sorangium atrum</name>
    <dbReference type="NCBI Taxonomy" id="2995308"/>
    <lineage>
        <taxon>Bacteria</taxon>
        <taxon>Pseudomonadati</taxon>
        <taxon>Myxococcota</taxon>
        <taxon>Polyangia</taxon>
        <taxon>Polyangiales</taxon>
        <taxon>Polyangiaceae</taxon>
        <taxon>Sorangium</taxon>
    </lineage>
</organism>
<evidence type="ECO:0000259" key="8">
    <source>
        <dbReference type="PROSITE" id="PS50905"/>
    </source>
</evidence>
<dbReference type="PANTHER" id="PTHR30295">
    <property type="entry name" value="BACTERIOFERRITIN"/>
    <property type="match status" value="1"/>
</dbReference>
<feature type="domain" description="Ferritin-like diiron" evidence="8">
    <location>
        <begin position="1"/>
        <end position="145"/>
    </location>
</feature>
<comment type="catalytic activity">
    <reaction evidence="6">
        <text>4 Fe(2+) + O2 + 4 H(+) = 4 Fe(3+) + 2 H2O</text>
        <dbReference type="Rhea" id="RHEA:11148"/>
        <dbReference type="ChEBI" id="CHEBI:15377"/>
        <dbReference type="ChEBI" id="CHEBI:15378"/>
        <dbReference type="ChEBI" id="CHEBI:15379"/>
        <dbReference type="ChEBI" id="CHEBI:29033"/>
        <dbReference type="ChEBI" id="CHEBI:29034"/>
        <dbReference type="EC" id="1.16.3.1"/>
    </reaction>
</comment>
<evidence type="ECO:0000313" key="10">
    <source>
        <dbReference type="Proteomes" id="UP001217485"/>
    </source>
</evidence>
<dbReference type="PROSITE" id="PS50905">
    <property type="entry name" value="FERRITIN_LIKE"/>
    <property type="match status" value="1"/>
</dbReference>
<evidence type="ECO:0000256" key="2">
    <source>
        <dbReference type="ARBA" id="ARBA00022434"/>
    </source>
</evidence>
<evidence type="ECO:0000256" key="5">
    <source>
        <dbReference type="ARBA" id="ARBA00023004"/>
    </source>
</evidence>
<reference evidence="9 10" key="1">
    <citation type="submission" date="2023-01" db="EMBL/GenBank/DDBJ databases">
        <title>Minimal conservation of predation-associated metabolite biosynthetic gene clusters underscores biosynthetic potential of Myxococcota including descriptions for ten novel species: Archangium lansinium sp. nov., Myxococcus landrumus sp. nov., Nannocystis bai.</title>
        <authorList>
            <person name="Ahearne A."/>
            <person name="Stevens C."/>
            <person name="Dowd S."/>
        </authorList>
    </citation>
    <scope>NUCLEOTIDE SEQUENCE [LARGE SCALE GENOMIC DNA]</scope>
    <source>
        <strain evidence="9 10">WIWO2</strain>
    </source>
</reference>
<evidence type="ECO:0000256" key="4">
    <source>
        <dbReference type="ARBA" id="ARBA00022723"/>
    </source>
</evidence>
<dbReference type="InterPro" id="IPR002024">
    <property type="entry name" value="Bacterioferritin"/>
</dbReference>
<dbReference type="PANTHER" id="PTHR30295:SF0">
    <property type="entry name" value="BACTERIOFERRITIN"/>
    <property type="match status" value="1"/>
</dbReference>
<dbReference type="PRINTS" id="PR00601">
    <property type="entry name" value="BACFERRITIN"/>
</dbReference>
<keyword evidence="5 6" id="KW-0408">Iron</keyword>
<dbReference type="GO" id="GO:0004322">
    <property type="term" value="F:ferroxidase activity"/>
    <property type="evidence" value="ECO:0007669"/>
    <property type="project" value="UniProtKB-EC"/>
</dbReference>
<sequence length="156" mass="17639">MKGAKDVVDALNEVLAAELVAINQYFLHAKMCSHWGFVTLAARGRAESIDEMKHADAIIERILFLDGLPNLQRLDTLHIGQSVPEQLKSDLDLEYNAVKRLNSSIALCRDRGDRTSEELLARILESEEEHIDWLETQIGLIEKLGETAYLAQQIRE</sequence>
<evidence type="ECO:0000256" key="7">
    <source>
        <dbReference type="RuleBase" id="RU000623"/>
    </source>
</evidence>
<name>A0ABT5C9S7_9BACT</name>
<evidence type="ECO:0000256" key="1">
    <source>
        <dbReference type="ARBA" id="ARBA00008093"/>
    </source>
</evidence>
<accession>A0ABT5C9S7</accession>
<dbReference type="SUPFAM" id="SSF47240">
    <property type="entry name" value="Ferritin-like"/>
    <property type="match status" value="1"/>
</dbReference>
<dbReference type="EC" id="1.16.3.1" evidence="6"/>
<keyword evidence="9" id="KW-0560">Oxidoreductase</keyword>
<dbReference type="EMBL" id="JAQNDK010000004">
    <property type="protein sequence ID" value="MDC0683190.1"/>
    <property type="molecule type" value="Genomic_DNA"/>
</dbReference>
<comment type="function">
    <text evidence="6">Iron-storage protein, whose ferroxidase center binds Fe(2+), oxidizes it using dioxygen to Fe(3+), and participates in the subsequent Fe(3+) oxide mineral core formation within the central cavity of the BFR protein shell.</text>
</comment>